<name>A0ACB7Z3I8_9ERIC</name>
<protein>
    <submittedName>
        <fullName evidence="1">Uncharacterized protein</fullName>
    </submittedName>
</protein>
<sequence length="344" mass="37474">MAGCLTLIIHIALVWCCFNNTPAYCLTTVTDRLALMSFKGENNLYGKIPSGLFNISTIHYLSVSSNHLDGTIPFDIGLTLSNLRTIHLCLNSFTGMIPNSLVNASGLEGISFWDNEFTVPIPKDLGKLLHLQLVSLGNNRLQDDLSFISSLTNCTNLQYIQCGGNLLRGSLTESIGNISATVEFIELREYQVQGSIPSGLGNLVNLTFLDMASNQLSSPIPETMGKLHKLQELHLGGNSFTELPSSLGNLTLLNRLHLEQNNIYGSIPSSIGNFHYLLELNIAYNNLSGSIPPEIMSLSSISISLNLTHNRSTGALPLEAGSLTKVVELDFVGTCGSYVVYERY</sequence>
<dbReference type="Proteomes" id="UP000828048">
    <property type="component" value="Chromosome 4"/>
</dbReference>
<comment type="caution">
    <text evidence="1">The sequence shown here is derived from an EMBL/GenBank/DDBJ whole genome shotgun (WGS) entry which is preliminary data.</text>
</comment>
<organism evidence="1 2">
    <name type="scientific">Vaccinium darrowii</name>
    <dbReference type="NCBI Taxonomy" id="229202"/>
    <lineage>
        <taxon>Eukaryota</taxon>
        <taxon>Viridiplantae</taxon>
        <taxon>Streptophyta</taxon>
        <taxon>Embryophyta</taxon>
        <taxon>Tracheophyta</taxon>
        <taxon>Spermatophyta</taxon>
        <taxon>Magnoliopsida</taxon>
        <taxon>eudicotyledons</taxon>
        <taxon>Gunneridae</taxon>
        <taxon>Pentapetalae</taxon>
        <taxon>asterids</taxon>
        <taxon>Ericales</taxon>
        <taxon>Ericaceae</taxon>
        <taxon>Vaccinioideae</taxon>
        <taxon>Vaccinieae</taxon>
        <taxon>Vaccinium</taxon>
    </lineage>
</organism>
<evidence type="ECO:0000313" key="2">
    <source>
        <dbReference type="Proteomes" id="UP000828048"/>
    </source>
</evidence>
<keyword evidence="2" id="KW-1185">Reference proteome</keyword>
<gene>
    <name evidence="1" type="ORF">Vadar_013820</name>
</gene>
<dbReference type="EMBL" id="CM037154">
    <property type="protein sequence ID" value="KAH7860473.1"/>
    <property type="molecule type" value="Genomic_DNA"/>
</dbReference>
<proteinExistence type="predicted"/>
<reference evidence="1 2" key="1">
    <citation type="journal article" date="2021" name="Hortic Res">
        <title>High-quality reference genome and annotation aids understanding of berry development for evergreen blueberry (Vaccinium darrowii).</title>
        <authorList>
            <person name="Yu J."/>
            <person name="Hulse-Kemp A.M."/>
            <person name="Babiker E."/>
            <person name="Staton M."/>
        </authorList>
    </citation>
    <scope>NUCLEOTIDE SEQUENCE [LARGE SCALE GENOMIC DNA]</scope>
    <source>
        <strain evidence="2">cv. NJ 8807/NJ 8810</strain>
        <tissue evidence="1">Young leaf</tissue>
    </source>
</reference>
<evidence type="ECO:0000313" key="1">
    <source>
        <dbReference type="EMBL" id="KAH7860473.1"/>
    </source>
</evidence>
<accession>A0ACB7Z3I8</accession>